<feature type="repeat" description="TPR" evidence="6">
    <location>
        <begin position="279"/>
        <end position="312"/>
    </location>
</feature>
<dbReference type="GO" id="GO:0005737">
    <property type="term" value="C:cytoplasm"/>
    <property type="evidence" value="ECO:0007669"/>
    <property type="project" value="UniProtKB-SubCell"/>
</dbReference>
<dbReference type="InterPro" id="IPR051476">
    <property type="entry name" value="Bac_ResReg_Asp_Phosphatase"/>
</dbReference>
<protein>
    <submittedName>
        <fullName evidence="9">Uncharacterized protein</fullName>
    </submittedName>
</protein>
<gene>
    <name evidence="9" type="ORF">DU002_13810</name>
</gene>
<feature type="coiled-coil region" evidence="7">
    <location>
        <begin position="441"/>
        <end position="468"/>
    </location>
</feature>
<evidence type="ECO:0000256" key="5">
    <source>
        <dbReference type="ARBA" id="ARBA00038253"/>
    </source>
</evidence>
<evidence type="ECO:0000256" key="6">
    <source>
        <dbReference type="PROSITE-ProRule" id="PRU00339"/>
    </source>
</evidence>
<dbReference type="EMBL" id="QPID01000008">
    <property type="protein sequence ID" value="RCU48853.1"/>
    <property type="molecule type" value="Genomic_DNA"/>
</dbReference>
<feature type="transmembrane region" description="Helical" evidence="8">
    <location>
        <begin position="475"/>
        <end position="498"/>
    </location>
</feature>
<evidence type="ECO:0000256" key="7">
    <source>
        <dbReference type="SAM" id="Coils"/>
    </source>
</evidence>
<name>A0A368NG07_9GAMM</name>
<keyword evidence="10" id="KW-1185">Reference proteome</keyword>
<evidence type="ECO:0000256" key="4">
    <source>
        <dbReference type="ARBA" id="ARBA00022803"/>
    </source>
</evidence>
<organism evidence="9 10">
    <name type="scientific">Corallincola holothuriorum</name>
    <dbReference type="NCBI Taxonomy" id="2282215"/>
    <lineage>
        <taxon>Bacteria</taxon>
        <taxon>Pseudomonadati</taxon>
        <taxon>Pseudomonadota</taxon>
        <taxon>Gammaproteobacteria</taxon>
        <taxon>Alteromonadales</taxon>
        <taxon>Psychromonadaceae</taxon>
        <taxon>Corallincola</taxon>
    </lineage>
</organism>
<dbReference type="Gene3D" id="1.25.40.10">
    <property type="entry name" value="Tetratricopeptide repeat domain"/>
    <property type="match status" value="2"/>
</dbReference>
<keyword evidence="3" id="KW-0677">Repeat</keyword>
<evidence type="ECO:0000256" key="1">
    <source>
        <dbReference type="ARBA" id="ARBA00004496"/>
    </source>
</evidence>
<dbReference type="SMART" id="SM00028">
    <property type="entry name" value="TPR"/>
    <property type="match status" value="6"/>
</dbReference>
<keyword evidence="8" id="KW-0472">Membrane</keyword>
<feature type="repeat" description="TPR" evidence="6">
    <location>
        <begin position="239"/>
        <end position="272"/>
    </location>
</feature>
<keyword evidence="4 6" id="KW-0802">TPR repeat</keyword>
<sequence length="738" mass="83156">MQKHFINYVSGLLKKLSFVFCILLFHTPAWGTDAALDLLTEARSLLIENPQKARELILTELTGAETLADGQLLARAHLLVAATYVEEKSEAEKAKHHLHFAQRQIASSPDSTLEAEALLIEGRIAAYFDNDVPTAIKRFDRALQLLANNSGASPRLLKHALHEAIGRAYNDQAQFSLGSQHMLAALALTQKTDDPLLKAWTRVYLAQSYKGLLQSQQAIKYLLSALSIAEKAKDDSLSAYIFGRLGLVYKQLSNYSRAQDYVERSAEIYQSLNDDSNLAHSLNFLGTIYEQQGQYDTALLHYLNALELTRNHPTATKLGLLYHNIGQIYLHQDDYVNAQRYLERSLQELTTASRDHYLGASHLLMAKLKHKQNSVNEALQHAHQSLKLSSESEYLFTPAEAHLLLATLYADKELFADAYHHQRKASDYQRPDKALLPPAQVSDERYQQQQLQRTLQSLRNQLEDTSIEHEQQSSWLIISLAITAICILLLILILRLYLSNKRQTVELKKQQFLHPTTGLLGTQHLHDFLKQKITDAQKQHEIFYSESDAQGKDHKSFYLLIELPVLKQVYVQKGFKAGRLFDAKFGELIQANITSELKFFHPREYVLCACLTGTNYLTSAQAVKKVQAILDDIFEALALSERARLYSIGVISMPFLSKASRAIDSNNLPELLVLALNGANQLRVINGESAWVTLHAIDATPGTLFNNDARTGCLLGLRKGLVKVQASHDKQLIEWPND</sequence>
<accession>A0A368NG07</accession>
<dbReference type="PANTHER" id="PTHR46630:SF1">
    <property type="entry name" value="TETRATRICOPEPTIDE REPEAT PROTEIN 29"/>
    <property type="match status" value="1"/>
</dbReference>
<dbReference type="Pfam" id="PF13176">
    <property type="entry name" value="TPR_7"/>
    <property type="match status" value="1"/>
</dbReference>
<keyword evidence="8" id="KW-0812">Transmembrane</keyword>
<dbReference type="PROSITE" id="PS50005">
    <property type="entry name" value="TPR"/>
    <property type="match status" value="2"/>
</dbReference>
<keyword evidence="7" id="KW-0175">Coiled coil</keyword>
<dbReference type="InterPro" id="IPR019734">
    <property type="entry name" value="TPR_rpt"/>
</dbReference>
<dbReference type="SUPFAM" id="SSF48452">
    <property type="entry name" value="TPR-like"/>
    <property type="match status" value="2"/>
</dbReference>
<keyword evidence="8" id="KW-1133">Transmembrane helix</keyword>
<proteinExistence type="inferred from homology"/>
<evidence type="ECO:0000313" key="9">
    <source>
        <dbReference type="EMBL" id="RCU48853.1"/>
    </source>
</evidence>
<dbReference type="Proteomes" id="UP000252558">
    <property type="component" value="Unassembled WGS sequence"/>
</dbReference>
<dbReference type="PANTHER" id="PTHR46630">
    <property type="entry name" value="TETRATRICOPEPTIDE REPEAT PROTEIN 29"/>
    <property type="match status" value="1"/>
</dbReference>
<dbReference type="RefSeq" id="WP_114338977.1">
    <property type="nucleotide sequence ID" value="NZ_QPID01000008.1"/>
</dbReference>
<comment type="caution">
    <text evidence="9">The sequence shown here is derived from an EMBL/GenBank/DDBJ whole genome shotgun (WGS) entry which is preliminary data.</text>
</comment>
<evidence type="ECO:0000256" key="3">
    <source>
        <dbReference type="ARBA" id="ARBA00022737"/>
    </source>
</evidence>
<dbReference type="OrthoDB" id="5900357at2"/>
<dbReference type="InterPro" id="IPR011990">
    <property type="entry name" value="TPR-like_helical_dom_sf"/>
</dbReference>
<dbReference type="Pfam" id="PF13424">
    <property type="entry name" value="TPR_12"/>
    <property type="match status" value="1"/>
</dbReference>
<reference evidence="9 10" key="1">
    <citation type="submission" date="2018-07" db="EMBL/GenBank/DDBJ databases">
        <title>Corallincola holothuriorum sp. nov., a new facultative anaerobe isolated from sea cucumber Apostichopus japonicus.</title>
        <authorList>
            <person name="Xia H."/>
        </authorList>
    </citation>
    <scope>NUCLEOTIDE SEQUENCE [LARGE SCALE GENOMIC DNA]</scope>
    <source>
        <strain evidence="9 10">C4</strain>
    </source>
</reference>
<evidence type="ECO:0000313" key="10">
    <source>
        <dbReference type="Proteomes" id="UP000252558"/>
    </source>
</evidence>
<evidence type="ECO:0000256" key="8">
    <source>
        <dbReference type="SAM" id="Phobius"/>
    </source>
</evidence>
<evidence type="ECO:0000256" key="2">
    <source>
        <dbReference type="ARBA" id="ARBA00022490"/>
    </source>
</evidence>
<comment type="similarity">
    <text evidence="5">Belongs to the Rap family.</text>
</comment>
<keyword evidence="2" id="KW-0963">Cytoplasm</keyword>
<comment type="subcellular location">
    <subcellularLocation>
        <location evidence="1">Cytoplasm</location>
    </subcellularLocation>
</comment>
<dbReference type="AlphaFoldDB" id="A0A368NG07"/>